<dbReference type="Pfam" id="PF17111">
    <property type="entry name" value="PigL_N"/>
    <property type="match status" value="1"/>
</dbReference>
<dbReference type="OrthoDB" id="2963168at2759"/>
<dbReference type="InterPro" id="IPR031348">
    <property type="entry name" value="PigL_N"/>
</dbReference>
<dbReference type="SUPFAM" id="SSF48452">
    <property type="entry name" value="TPR-like"/>
    <property type="match status" value="1"/>
</dbReference>
<reference evidence="4" key="2">
    <citation type="journal article" date="2014" name="PLoS ONE">
        <title>Genome and Transcriptome Analysis of the Fungal Pathogen Fusarium oxysporum f. sp. cubense Causing Banana Vascular Wilt Disease.</title>
        <authorList>
            <person name="Guo L."/>
            <person name="Han L."/>
            <person name="Yang L."/>
            <person name="Zeng H."/>
            <person name="Fan D."/>
            <person name="Zhu Y."/>
            <person name="Feng Y."/>
            <person name="Wang G."/>
            <person name="Peng C."/>
            <person name="Jiang X."/>
            <person name="Zhou D."/>
            <person name="Ni P."/>
            <person name="Liang C."/>
            <person name="Liu L."/>
            <person name="Wang J."/>
            <person name="Mao C."/>
            <person name="Fang X."/>
            <person name="Peng M."/>
            <person name="Huang J."/>
        </authorList>
    </citation>
    <scope>NUCLEOTIDE SEQUENCE [LARGE SCALE GENOMIC DNA]</scope>
    <source>
        <strain evidence="4">race 1</strain>
    </source>
</reference>
<dbReference type="STRING" id="1229664.N4TW36"/>
<name>N4TW36_FUSC1</name>
<sequence length="579" mass="64349">MSPRTKSSAETRSIFNLHARSSPMDPLSIASGAAGLAISCATIVQTLYTWIDDTVDVDENVSNLFEEVSILSRVLDSVSNASGRVPQAVVAEIDPGNALWGSISATLDDIKNTFNKLNQLMAELEKTSLFSRGFLRKPTKQIKFSLRSKDITIYKDRIKSYNTAMTSAFQMINVNSSQDSVFKVLSGLKSQLRHVEFALNTSSSASPGPSSGREEDDRATQNLRQFVQVAENFHSSASTILREGPRSTVWGGSIMGDPLTEAQTSMIERWIPPPFNEERRSPVDADSDSETEFARRIEELAIKNEADGDHAKAEQFYRGAIEHGESSSRPKKWTEADEVITPIAFERKTNDILVYHGMHALALAYLDDSKLEEAERYCKRALWGKRKVLGKDHLSCWETLTLLVSICTARNKTMEAEVHRSFIPNYETIAIDPEALTYLDRSVGSLGRPSNDSDMVPQTQQPLAFQEECRHSQPYTTAASGPVPSPGSFQYPKTFGSQYTSPPTPNSHQGMVQYPTQHKQTRPNSNREEVPIYHIATITPYLNSDCWMLSILTGVTTLAWVFEPEVGTIILSKRTSSSS</sequence>
<evidence type="ECO:0000256" key="1">
    <source>
        <dbReference type="SAM" id="MobiDB-lite"/>
    </source>
</evidence>
<evidence type="ECO:0000313" key="3">
    <source>
        <dbReference type="EMBL" id="ENH67833.1"/>
    </source>
</evidence>
<proteinExistence type="predicted"/>
<organism evidence="3 4">
    <name type="scientific">Fusarium oxysporum f. sp. cubense (strain race 1)</name>
    <name type="common">Panama disease fungus</name>
    <dbReference type="NCBI Taxonomy" id="1229664"/>
    <lineage>
        <taxon>Eukaryota</taxon>
        <taxon>Fungi</taxon>
        <taxon>Dikarya</taxon>
        <taxon>Ascomycota</taxon>
        <taxon>Pezizomycotina</taxon>
        <taxon>Sordariomycetes</taxon>
        <taxon>Hypocreomycetidae</taxon>
        <taxon>Hypocreales</taxon>
        <taxon>Nectriaceae</taxon>
        <taxon>Fusarium</taxon>
        <taxon>Fusarium oxysporum species complex</taxon>
    </lineage>
</organism>
<dbReference type="VEuPathDB" id="FungiDB:FOC1_g10005258"/>
<dbReference type="Proteomes" id="UP000016928">
    <property type="component" value="Unassembled WGS sequence"/>
</dbReference>
<evidence type="ECO:0000259" key="2">
    <source>
        <dbReference type="Pfam" id="PF17111"/>
    </source>
</evidence>
<dbReference type="Gene3D" id="1.25.40.10">
    <property type="entry name" value="Tetratricopeptide repeat domain"/>
    <property type="match status" value="1"/>
</dbReference>
<evidence type="ECO:0000313" key="4">
    <source>
        <dbReference type="Proteomes" id="UP000016928"/>
    </source>
</evidence>
<feature type="domain" description="Azaphilone pigments biosynthesis cluster protein L N-terminal" evidence="2">
    <location>
        <begin position="24"/>
        <end position="179"/>
    </location>
</feature>
<dbReference type="EMBL" id="KB730299">
    <property type="protein sequence ID" value="ENH67833.1"/>
    <property type="molecule type" value="Genomic_DNA"/>
</dbReference>
<protein>
    <recommendedName>
        <fullName evidence="2">Azaphilone pigments biosynthesis cluster protein L N-terminal domain-containing protein</fullName>
    </recommendedName>
</protein>
<dbReference type="AlphaFoldDB" id="N4TW36"/>
<feature type="region of interest" description="Disordered" evidence="1">
    <location>
        <begin position="199"/>
        <end position="219"/>
    </location>
</feature>
<dbReference type="HOGENOM" id="CLU_470934_0_0_1"/>
<accession>N4TW36</accession>
<dbReference type="OMA" id="NEPMLRW"/>
<dbReference type="InterPro" id="IPR011990">
    <property type="entry name" value="TPR-like_helical_dom_sf"/>
</dbReference>
<gene>
    <name evidence="3" type="ORF">FOC1_g10005258</name>
</gene>
<feature type="compositionally biased region" description="Low complexity" evidence="1">
    <location>
        <begin position="202"/>
        <end position="211"/>
    </location>
</feature>
<reference evidence="4" key="1">
    <citation type="submission" date="2012-09" db="EMBL/GenBank/DDBJ databases">
        <title>Genome sequencing and comparative transcriptomics of race 1 and race 4 of banana pathogen: Fusarium oxysporum f. sp. cubense.</title>
        <authorList>
            <person name="Fang X."/>
            <person name="Huang J."/>
        </authorList>
    </citation>
    <scope>NUCLEOTIDE SEQUENCE [LARGE SCALE GENOMIC DNA]</scope>
    <source>
        <strain evidence="4">race 1</strain>
    </source>
</reference>